<reference evidence="4 5" key="1">
    <citation type="journal article" date="2015" name="Genome Announc.">
        <title>Expanding the biotechnology potential of lactobacilli through comparative genomics of 213 strains and associated genera.</title>
        <authorList>
            <person name="Sun Z."/>
            <person name="Harris H.M."/>
            <person name="McCann A."/>
            <person name="Guo C."/>
            <person name="Argimon S."/>
            <person name="Zhang W."/>
            <person name="Yang X."/>
            <person name="Jeffery I.B."/>
            <person name="Cooney J.C."/>
            <person name="Kagawa T.F."/>
            <person name="Liu W."/>
            <person name="Song Y."/>
            <person name="Salvetti E."/>
            <person name="Wrobel A."/>
            <person name="Rasinkangas P."/>
            <person name="Parkhill J."/>
            <person name="Rea M.C."/>
            <person name="O'Sullivan O."/>
            <person name="Ritari J."/>
            <person name="Douillard F.P."/>
            <person name="Paul Ross R."/>
            <person name="Yang R."/>
            <person name="Briner A.E."/>
            <person name="Felis G.E."/>
            <person name="de Vos W.M."/>
            <person name="Barrangou R."/>
            <person name="Klaenhammer T.R."/>
            <person name="Caufield P.W."/>
            <person name="Cui Y."/>
            <person name="Zhang H."/>
            <person name="O'Toole P.W."/>
        </authorList>
    </citation>
    <scope>NUCLEOTIDE SEQUENCE [LARGE SCALE GENOMIC DNA]</scope>
    <source>
        <strain evidence="2 5">ATCC BAA-66</strain>
        <strain evidence="3 4">DSM 13344</strain>
    </source>
</reference>
<dbReference type="EMBL" id="JQAZ01000002">
    <property type="protein sequence ID" value="KRN32750.1"/>
    <property type="molecule type" value="Genomic_DNA"/>
</dbReference>
<dbReference type="Gene3D" id="3.90.25.10">
    <property type="entry name" value="UDP-galactose 4-epimerase, domain 1"/>
    <property type="match status" value="1"/>
</dbReference>
<proteinExistence type="predicted"/>
<dbReference type="SUPFAM" id="SSF51735">
    <property type="entry name" value="NAD(P)-binding Rossmann-fold domains"/>
    <property type="match status" value="1"/>
</dbReference>
<accession>A0A0R2FXQ7</accession>
<comment type="caution">
    <text evidence="3">The sequence shown here is derived from an EMBL/GenBank/DDBJ whole genome shotgun (WGS) entry which is preliminary data.</text>
</comment>
<feature type="domain" description="NAD(P)-binding" evidence="1">
    <location>
        <begin position="8"/>
        <end position="145"/>
    </location>
</feature>
<name>A0A0R2FXQ7_9LACO</name>
<dbReference type="InterPro" id="IPR052718">
    <property type="entry name" value="NmrA-type_oxidoreductase"/>
</dbReference>
<evidence type="ECO:0000313" key="4">
    <source>
        <dbReference type="Proteomes" id="UP000051645"/>
    </source>
</evidence>
<dbReference type="AlphaFoldDB" id="A0A0R2FXQ7"/>
<dbReference type="Pfam" id="PF13460">
    <property type="entry name" value="NAD_binding_10"/>
    <property type="match status" value="1"/>
</dbReference>
<evidence type="ECO:0000313" key="5">
    <source>
        <dbReference type="Proteomes" id="UP000051751"/>
    </source>
</evidence>
<organism evidence="3 4">
    <name type="scientific">Lactobacillus selangorensis</name>
    <dbReference type="NCBI Taxonomy" id="81857"/>
    <lineage>
        <taxon>Bacteria</taxon>
        <taxon>Bacillati</taxon>
        <taxon>Bacillota</taxon>
        <taxon>Bacilli</taxon>
        <taxon>Lactobacillales</taxon>
        <taxon>Lactobacillaceae</taxon>
        <taxon>Lactobacillus</taxon>
    </lineage>
</organism>
<dbReference type="InterPro" id="IPR036291">
    <property type="entry name" value="NAD(P)-bd_dom_sf"/>
</dbReference>
<evidence type="ECO:0000313" key="2">
    <source>
        <dbReference type="EMBL" id="KRN28840.1"/>
    </source>
</evidence>
<sequence length="290" mass="32108">MMKYTITGATGHLGSQITKQLHQLVPADQINLGVHTPAKAQHFADLGMTLHAIDYADEASLITALQNSDVFIYVPSKSHDSYSRVTELEHVIAAAEQAHVQKMVAMGFVADQTDNPFTLSAFYGYLPRRLAETDLDYVILRNVLYADPLVPYLPELIERGNIIYPVGHHAMSFISLADSAEAFAKVATTPALFRRKKSYTLSQSRDYTMPQLAEVLSKVSGHHIGYAPVTNAEFEQLYDQNHEGKMLASMYAGGAMGLLDDLSDDFEQITGHPAQTMTAFLTKQWQQKGL</sequence>
<dbReference type="STRING" id="81857.IV38_GL001047"/>
<dbReference type="Proteomes" id="UP000051751">
    <property type="component" value="Unassembled WGS sequence"/>
</dbReference>
<dbReference type="PANTHER" id="PTHR47129">
    <property type="entry name" value="QUINONE OXIDOREDUCTASE 2"/>
    <property type="match status" value="1"/>
</dbReference>
<evidence type="ECO:0000313" key="3">
    <source>
        <dbReference type="EMBL" id="KRN32750.1"/>
    </source>
</evidence>
<dbReference type="PATRIC" id="fig|81857.3.peg.1053"/>
<keyword evidence="4" id="KW-1185">Reference proteome</keyword>
<dbReference type="EMBL" id="JQAT01000002">
    <property type="protein sequence ID" value="KRN28840.1"/>
    <property type="molecule type" value="Genomic_DNA"/>
</dbReference>
<dbReference type="Gene3D" id="3.40.50.720">
    <property type="entry name" value="NAD(P)-binding Rossmann-like Domain"/>
    <property type="match status" value="1"/>
</dbReference>
<dbReference type="InterPro" id="IPR016040">
    <property type="entry name" value="NAD(P)-bd_dom"/>
</dbReference>
<evidence type="ECO:0000259" key="1">
    <source>
        <dbReference type="Pfam" id="PF13460"/>
    </source>
</evidence>
<dbReference type="PANTHER" id="PTHR47129:SF1">
    <property type="entry name" value="NMRA-LIKE DOMAIN-CONTAINING PROTEIN"/>
    <property type="match status" value="1"/>
</dbReference>
<gene>
    <name evidence="2" type="ORF">IV38_GL001047</name>
    <name evidence="3" type="ORF">IV40_GL000806</name>
</gene>
<protein>
    <submittedName>
        <fullName evidence="3">Nucleoside-diphosphate-sugar epimerase</fullName>
    </submittedName>
</protein>
<dbReference type="Proteomes" id="UP000051645">
    <property type="component" value="Unassembled WGS sequence"/>
</dbReference>